<dbReference type="GO" id="GO:0055088">
    <property type="term" value="P:lipid homeostasis"/>
    <property type="evidence" value="ECO:0007669"/>
    <property type="project" value="TreeGrafter"/>
</dbReference>
<sequence length="194" mass="21786">LLLLLDARFQADRMYATTPLSYAVCYISAGYFLHDLVMCTIRFSLEGPLYLTHALVCHMAYTFGAATGFLHYHGAAFLMWEISTPFVHARWFMYKAGLANSKLYVLNGLAMLSAFFGCRIVWGYVGSYRLVTDVLRERFIEGSLFPLGGTVGYCLIAAIMNTLNTYWFYKMVVAAVHVLIKGKKGAEVGSHKDE</sequence>
<dbReference type="SMART" id="SM00724">
    <property type="entry name" value="TLC"/>
    <property type="match status" value="1"/>
</dbReference>
<name>A0A2J7ZLR8_9CHLO</name>
<keyword evidence="4 5" id="KW-0472">Membrane</keyword>
<evidence type="ECO:0000313" key="8">
    <source>
        <dbReference type="EMBL" id="PNH01206.1"/>
    </source>
</evidence>
<evidence type="ECO:0000256" key="6">
    <source>
        <dbReference type="SAM" id="Phobius"/>
    </source>
</evidence>
<dbReference type="Pfam" id="PF03798">
    <property type="entry name" value="TRAM_LAG1_CLN8"/>
    <property type="match status" value="1"/>
</dbReference>
<organism evidence="8 9">
    <name type="scientific">Tetrabaena socialis</name>
    <dbReference type="NCBI Taxonomy" id="47790"/>
    <lineage>
        <taxon>Eukaryota</taxon>
        <taxon>Viridiplantae</taxon>
        <taxon>Chlorophyta</taxon>
        <taxon>core chlorophytes</taxon>
        <taxon>Chlorophyceae</taxon>
        <taxon>CS clade</taxon>
        <taxon>Chlamydomonadales</taxon>
        <taxon>Tetrabaenaceae</taxon>
        <taxon>Tetrabaena</taxon>
    </lineage>
</organism>
<proteinExistence type="predicted"/>
<dbReference type="PANTHER" id="PTHR13439:SF0">
    <property type="entry name" value="TOPOISOMERASE I DAMAGE AFFECTED PROTEIN 4"/>
    <property type="match status" value="1"/>
</dbReference>
<protein>
    <submittedName>
        <fullName evidence="8">Putative TLC domain-containing protein C17A2.02c</fullName>
    </submittedName>
</protein>
<feature type="transmembrane region" description="Helical" evidence="6">
    <location>
        <begin position="20"/>
        <end position="37"/>
    </location>
</feature>
<feature type="transmembrane region" description="Helical" evidence="6">
    <location>
        <begin position="104"/>
        <end position="124"/>
    </location>
</feature>
<evidence type="ECO:0000259" key="7">
    <source>
        <dbReference type="PROSITE" id="PS50922"/>
    </source>
</evidence>
<evidence type="ECO:0000313" key="9">
    <source>
        <dbReference type="Proteomes" id="UP000236333"/>
    </source>
</evidence>
<accession>A0A2J7ZLR8</accession>
<reference evidence="8 9" key="1">
    <citation type="journal article" date="2017" name="Mol. Biol. Evol.">
        <title>The 4-celled Tetrabaena socialis nuclear genome reveals the essential components for genetic control of cell number at the origin of multicellularity in the volvocine lineage.</title>
        <authorList>
            <person name="Featherston J."/>
            <person name="Arakaki Y."/>
            <person name="Hanschen E.R."/>
            <person name="Ferris P.J."/>
            <person name="Michod R.E."/>
            <person name="Olson B.J.S.C."/>
            <person name="Nozaki H."/>
            <person name="Durand P.M."/>
        </authorList>
    </citation>
    <scope>NUCLEOTIDE SEQUENCE [LARGE SCALE GENOMIC DNA]</scope>
    <source>
        <strain evidence="8 9">NIES-571</strain>
    </source>
</reference>
<keyword evidence="3 6" id="KW-1133">Transmembrane helix</keyword>
<gene>
    <name evidence="8" type="ORF">TSOC_012922</name>
</gene>
<dbReference type="AlphaFoldDB" id="A0A2J7ZLR8"/>
<dbReference type="GO" id="GO:0005783">
    <property type="term" value="C:endoplasmic reticulum"/>
    <property type="evidence" value="ECO:0007669"/>
    <property type="project" value="TreeGrafter"/>
</dbReference>
<keyword evidence="2 5" id="KW-0812">Transmembrane</keyword>
<dbReference type="PANTHER" id="PTHR13439">
    <property type="entry name" value="CT120 PROTEIN"/>
    <property type="match status" value="1"/>
</dbReference>
<dbReference type="GO" id="GO:0016020">
    <property type="term" value="C:membrane"/>
    <property type="evidence" value="ECO:0007669"/>
    <property type="project" value="UniProtKB-SubCell"/>
</dbReference>
<evidence type="ECO:0000256" key="4">
    <source>
        <dbReference type="ARBA" id="ARBA00023136"/>
    </source>
</evidence>
<evidence type="ECO:0000256" key="2">
    <source>
        <dbReference type="ARBA" id="ARBA00022692"/>
    </source>
</evidence>
<comment type="caution">
    <text evidence="8">The sequence shown here is derived from an EMBL/GenBank/DDBJ whole genome shotgun (WGS) entry which is preliminary data.</text>
</comment>
<comment type="subcellular location">
    <subcellularLocation>
        <location evidence="1">Membrane</location>
        <topology evidence="1">Multi-pass membrane protein</topology>
    </subcellularLocation>
</comment>
<dbReference type="PROSITE" id="PS50922">
    <property type="entry name" value="TLC"/>
    <property type="match status" value="1"/>
</dbReference>
<dbReference type="InterPro" id="IPR006634">
    <property type="entry name" value="TLC-dom"/>
</dbReference>
<feature type="transmembrane region" description="Helical" evidence="6">
    <location>
        <begin position="49"/>
        <end position="69"/>
    </location>
</feature>
<evidence type="ECO:0000256" key="1">
    <source>
        <dbReference type="ARBA" id="ARBA00004141"/>
    </source>
</evidence>
<dbReference type="EMBL" id="PGGS01000978">
    <property type="protein sequence ID" value="PNH01206.1"/>
    <property type="molecule type" value="Genomic_DNA"/>
</dbReference>
<dbReference type="InterPro" id="IPR050846">
    <property type="entry name" value="TLCD"/>
</dbReference>
<keyword evidence="9" id="KW-1185">Reference proteome</keyword>
<feature type="non-terminal residue" evidence="8">
    <location>
        <position position="1"/>
    </location>
</feature>
<evidence type="ECO:0000256" key="3">
    <source>
        <dbReference type="ARBA" id="ARBA00022989"/>
    </source>
</evidence>
<dbReference type="OrthoDB" id="10266980at2759"/>
<dbReference type="Proteomes" id="UP000236333">
    <property type="component" value="Unassembled WGS sequence"/>
</dbReference>
<evidence type="ECO:0000256" key="5">
    <source>
        <dbReference type="PROSITE-ProRule" id="PRU00205"/>
    </source>
</evidence>
<feature type="transmembrane region" description="Helical" evidence="6">
    <location>
        <begin position="144"/>
        <end position="163"/>
    </location>
</feature>
<feature type="domain" description="TLC" evidence="7">
    <location>
        <begin position="1"/>
        <end position="180"/>
    </location>
</feature>